<gene>
    <name evidence="7" type="ORF">SAMN02745134_02160</name>
</gene>
<dbReference type="PANTHER" id="PTHR30093:SF44">
    <property type="entry name" value="TYPE II SECRETION SYSTEM CORE PROTEIN G"/>
    <property type="match status" value="1"/>
</dbReference>
<dbReference type="EMBL" id="FWXH01000007">
    <property type="protein sequence ID" value="SMC24413.1"/>
    <property type="molecule type" value="Genomic_DNA"/>
</dbReference>
<dbReference type="InterPro" id="IPR045584">
    <property type="entry name" value="Pilin-like"/>
</dbReference>
<dbReference type="PRINTS" id="PR00813">
    <property type="entry name" value="BCTERIALGSPG"/>
</dbReference>
<dbReference type="NCBIfam" id="TIGR02532">
    <property type="entry name" value="IV_pilin_GFxxxE"/>
    <property type="match status" value="1"/>
</dbReference>
<dbReference type="InterPro" id="IPR000983">
    <property type="entry name" value="Bac_GSPG_pilin"/>
</dbReference>
<accession>A0A1W1XK97</accession>
<keyword evidence="3 6" id="KW-0812">Transmembrane</keyword>
<dbReference type="PROSITE" id="PS00409">
    <property type="entry name" value="PROKAR_NTER_METHYL"/>
    <property type="match status" value="1"/>
</dbReference>
<dbReference type="Gene3D" id="3.30.700.10">
    <property type="entry name" value="Glycoprotein, Type 4 Pilin"/>
    <property type="match status" value="1"/>
</dbReference>
<evidence type="ECO:0000256" key="2">
    <source>
        <dbReference type="ARBA" id="ARBA00022481"/>
    </source>
</evidence>
<dbReference type="GO" id="GO:0015628">
    <property type="term" value="P:protein secretion by the type II secretion system"/>
    <property type="evidence" value="ECO:0007669"/>
    <property type="project" value="InterPro"/>
</dbReference>
<keyword evidence="5 6" id="KW-0472">Membrane</keyword>
<keyword evidence="8" id="KW-1185">Reference proteome</keyword>
<feature type="transmembrane region" description="Helical" evidence="6">
    <location>
        <begin position="12"/>
        <end position="33"/>
    </location>
</feature>
<protein>
    <submittedName>
        <fullName evidence="7">Prepilin-type N-terminal cleavage/methylation domain-containing protein</fullName>
    </submittedName>
</protein>
<dbReference type="RefSeq" id="WP_084115964.1">
    <property type="nucleotide sequence ID" value="NZ_FWXH01000007.1"/>
</dbReference>
<dbReference type="GO" id="GO:0016020">
    <property type="term" value="C:membrane"/>
    <property type="evidence" value="ECO:0007669"/>
    <property type="project" value="UniProtKB-SubCell"/>
</dbReference>
<proteinExistence type="predicted"/>
<evidence type="ECO:0000256" key="3">
    <source>
        <dbReference type="ARBA" id="ARBA00022692"/>
    </source>
</evidence>
<dbReference type="InterPro" id="IPR012902">
    <property type="entry name" value="N_methyl_site"/>
</dbReference>
<dbReference type="PANTHER" id="PTHR30093">
    <property type="entry name" value="GENERAL SECRETION PATHWAY PROTEIN G"/>
    <property type="match status" value="1"/>
</dbReference>
<evidence type="ECO:0000256" key="6">
    <source>
        <dbReference type="SAM" id="Phobius"/>
    </source>
</evidence>
<organism evidence="7 8">
    <name type="scientific">Clostridium acidisoli DSM 12555</name>
    <dbReference type="NCBI Taxonomy" id="1121291"/>
    <lineage>
        <taxon>Bacteria</taxon>
        <taxon>Bacillati</taxon>
        <taxon>Bacillota</taxon>
        <taxon>Clostridia</taxon>
        <taxon>Eubacteriales</taxon>
        <taxon>Clostridiaceae</taxon>
        <taxon>Clostridium</taxon>
    </lineage>
</organism>
<evidence type="ECO:0000313" key="8">
    <source>
        <dbReference type="Proteomes" id="UP000192468"/>
    </source>
</evidence>
<dbReference type="SUPFAM" id="SSF54523">
    <property type="entry name" value="Pili subunits"/>
    <property type="match status" value="1"/>
</dbReference>
<sequence length="123" mass="12896">MNNPKNKKKRKGFTLIELIIVIAIIGILAVMIIPQVIGYTSKATTAKEKSDARTLLSAIKAYDASASSTIPDTTTISSLGSFNDATINDAVTQITAHDTALSTQTVANLDSIATNGINNTTGN</sequence>
<dbReference type="Proteomes" id="UP000192468">
    <property type="component" value="Unassembled WGS sequence"/>
</dbReference>
<comment type="subcellular location">
    <subcellularLocation>
        <location evidence="1">Membrane</location>
        <topology evidence="1">Single-pass membrane protein</topology>
    </subcellularLocation>
</comment>
<reference evidence="7 8" key="1">
    <citation type="submission" date="2017-04" db="EMBL/GenBank/DDBJ databases">
        <authorList>
            <person name="Afonso C.L."/>
            <person name="Miller P.J."/>
            <person name="Scott M.A."/>
            <person name="Spackman E."/>
            <person name="Goraichik I."/>
            <person name="Dimitrov K.M."/>
            <person name="Suarez D.L."/>
            <person name="Swayne D.E."/>
        </authorList>
    </citation>
    <scope>NUCLEOTIDE SEQUENCE [LARGE SCALE GENOMIC DNA]</scope>
    <source>
        <strain evidence="7 8">DSM 12555</strain>
    </source>
</reference>
<dbReference type="STRING" id="1121291.SAMN02745134_02160"/>
<dbReference type="GO" id="GO:0015627">
    <property type="term" value="C:type II protein secretion system complex"/>
    <property type="evidence" value="ECO:0007669"/>
    <property type="project" value="InterPro"/>
</dbReference>
<dbReference type="AlphaFoldDB" id="A0A1W1XK97"/>
<evidence type="ECO:0000256" key="5">
    <source>
        <dbReference type="ARBA" id="ARBA00023136"/>
    </source>
</evidence>
<keyword evidence="2" id="KW-0488">Methylation</keyword>
<name>A0A1W1XK97_9CLOT</name>
<keyword evidence="4 6" id="KW-1133">Transmembrane helix</keyword>
<evidence type="ECO:0000256" key="4">
    <source>
        <dbReference type="ARBA" id="ARBA00022989"/>
    </source>
</evidence>
<evidence type="ECO:0000256" key="1">
    <source>
        <dbReference type="ARBA" id="ARBA00004167"/>
    </source>
</evidence>
<dbReference type="Pfam" id="PF07963">
    <property type="entry name" value="N_methyl"/>
    <property type="match status" value="1"/>
</dbReference>
<evidence type="ECO:0000313" key="7">
    <source>
        <dbReference type="EMBL" id="SMC24413.1"/>
    </source>
</evidence>